<keyword evidence="3" id="KW-0238">DNA-binding</keyword>
<gene>
    <name evidence="7" type="primary">cynR_3</name>
    <name evidence="7" type="ORF">R69888_03814</name>
</gene>
<accession>A0ABM8RSV3</accession>
<evidence type="ECO:0000256" key="1">
    <source>
        <dbReference type="ARBA" id="ARBA00009437"/>
    </source>
</evidence>
<keyword evidence="2" id="KW-0805">Transcription regulation</keyword>
<feature type="domain" description="HTH lysR-type" evidence="6">
    <location>
        <begin position="47"/>
        <end position="104"/>
    </location>
</feature>
<dbReference type="InterPro" id="IPR005119">
    <property type="entry name" value="LysR_subst-bd"/>
</dbReference>
<dbReference type="InterPro" id="IPR036388">
    <property type="entry name" value="WH-like_DNA-bd_sf"/>
</dbReference>
<evidence type="ECO:0000256" key="4">
    <source>
        <dbReference type="ARBA" id="ARBA00023163"/>
    </source>
</evidence>
<evidence type="ECO:0000256" key="2">
    <source>
        <dbReference type="ARBA" id="ARBA00023015"/>
    </source>
</evidence>
<dbReference type="InterPro" id="IPR050950">
    <property type="entry name" value="HTH-type_LysR_regulators"/>
</dbReference>
<evidence type="ECO:0000313" key="7">
    <source>
        <dbReference type="EMBL" id="CAE6770029.1"/>
    </source>
</evidence>
<reference evidence="7 8" key="1">
    <citation type="submission" date="2021-02" db="EMBL/GenBank/DDBJ databases">
        <authorList>
            <person name="Vanwijnsberghe S."/>
        </authorList>
    </citation>
    <scope>NUCLEOTIDE SEQUENCE [LARGE SCALE GENOMIC DNA]</scope>
    <source>
        <strain evidence="7 8">LMG 31837</strain>
    </source>
</reference>
<dbReference type="CDD" id="cd08438">
    <property type="entry name" value="PBP2_CidR"/>
    <property type="match status" value="1"/>
</dbReference>
<evidence type="ECO:0000313" key="8">
    <source>
        <dbReference type="Proteomes" id="UP000672526"/>
    </source>
</evidence>
<evidence type="ECO:0000256" key="5">
    <source>
        <dbReference type="SAM" id="MobiDB-lite"/>
    </source>
</evidence>
<sequence>MRDRAEQRAAHERRRYKVRHPLQPQHKYDDLQSPNSFQIGILEPDIVELRALRYFVEVVRQQSFTVAAEQMFVTQPTISKMVKSLEDEIGSPLLLRDGRQMVLTDAGRIVYQRGQDVLAAHAQLQAELNDLDTLGRGELTIGIPPMGGSLFTPAIAAFRQRYPKIELKLFEQGSRAIEAALIHGELELGGVLQPVDPENIEVLPMTRQLLWLVARSGSRWDDLHEVPLAELANEPFVFYGESLALNDVVLNACRAAGFAPTIVGRSGHWDFMAALVLAGVGIALLPAPYCRRLDASQFTCRPVVEPEIPWEMAIGWRRNGYLSHAARAWLEVARETLPGQAGDDFMLGPGIGVNGITAPVKTSKP</sequence>
<dbReference type="PANTHER" id="PTHR30419">
    <property type="entry name" value="HTH-TYPE TRANSCRIPTIONAL REGULATOR YBHD"/>
    <property type="match status" value="1"/>
</dbReference>
<dbReference type="SUPFAM" id="SSF53850">
    <property type="entry name" value="Periplasmic binding protein-like II"/>
    <property type="match status" value="1"/>
</dbReference>
<dbReference type="Pfam" id="PF03466">
    <property type="entry name" value="LysR_substrate"/>
    <property type="match status" value="1"/>
</dbReference>
<evidence type="ECO:0000256" key="3">
    <source>
        <dbReference type="ARBA" id="ARBA00023125"/>
    </source>
</evidence>
<dbReference type="PRINTS" id="PR00039">
    <property type="entry name" value="HTHLYSR"/>
</dbReference>
<proteinExistence type="inferred from homology"/>
<dbReference type="Proteomes" id="UP000672526">
    <property type="component" value="Unassembled WGS sequence"/>
</dbReference>
<dbReference type="InterPro" id="IPR000847">
    <property type="entry name" value="LysR_HTH_N"/>
</dbReference>
<comment type="similarity">
    <text evidence="1">Belongs to the LysR transcriptional regulatory family.</text>
</comment>
<dbReference type="SUPFAM" id="SSF46785">
    <property type="entry name" value="Winged helix' DNA-binding domain"/>
    <property type="match status" value="1"/>
</dbReference>
<keyword evidence="8" id="KW-1185">Reference proteome</keyword>
<keyword evidence="4" id="KW-0804">Transcription</keyword>
<feature type="compositionally biased region" description="Basic and acidic residues" evidence="5">
    <location>
        <begin position="1"/>
        <end position="10"/>
    </location>
</feature>
<dbReference type="PANTHER" id="PTHR30419:SF8">
    <property type="entry name" value="NITROGEN ASSIMILATION TRANSCRIPTIONAL ACTIVATOR-RELATED"/>
    <property type="match status" value="1"/>
</dbReference>
<evidence type="ECO:0000259" key="6">
    <source>
        <dbReference type="PROSITE" id="PS50931"/>
    </source>
</evidence>
<organism evidence="7 8">
    <name type="scientific">Paraburkholderia haematera</name>
    <dbReference type="NCBI Taxonomy" id="2793077"/>
    <lineage>
        <taxon>Bacteria</taxon>
        <taxon>Pseudomonadati</taxon>
        <taxon>Pseudomonadota</taxon>
        <taxon>Betaproteobacteria</taxon>
        <taxon>Burkholderiales</taxon>
        <taxon>Burkholderiaceae</taxon>
        <taxon>Paraburkholderia</taxon>
    </lineage>
</organism>
<dbReference type="Gene3D" id="1.10.10.10">
    <property type="entry name" value="Winged helix-like DNA-binding domain superfamily/Winged helix DNA-binding domain"/>
    <property type="match status" value="1"/>
</dbReference>
<dbReference type="PROSITE" id="PS50931">
    <property type="entry name" value="HTH_LYSR"/>
    <property type="match status" value="1"/>
</dbReference>
<dbReference type="EMBL" id="CAJNBK010000010">
    <property type="protein sequence ID" value="CAE6770029.1"/>
    <property type="molecule type" value="Genomic_DNA"/>
</dbReference>
<feature type="compositionally biased region" description="Basic residues" evidence="5">
    <location>
        <begin position="11"/>
        <end position="20"/>
    </location>
</feature>
<dbReference type="Pfam" id="PF00126">
    <property type="entry name" value="HTH_1"/>
    <property type="match status" value="1"/>
</dbReference>
<comment type="caution">
    <text evidence="7">The sequence shown here is derived from an EMBL/GenBank/DDBJ whole genome shotgun (WGS) entry which is preliminary data.</text>
</comment>
<dbReference type="Gene3D" id="3.40.190.290">
    <property type="match status" value="1"/>
</dbReference>
<name>A0ABM8RSV3_9BURK</name>
<dbReference type="InterPro" id="IPR036390">
    <property type="entry name" value="WH_DNA-bd_sf"/>
</dbReference>
<feature type="region of interest" description="Disordered" evidence="5">
    <location>
        <begin position="1"/>
        <end position="31"/>
    </location>
</feature>
<protein>
    <submittedName>
        <fullName evidence="7">HTH-type transcriptional regulator CynR</fullName>
    </submittedName>
</protein>